<keyword evidence="1" id="KW-1133">Transmembrane helix</keyword>
<organism evidence="2">
    <name type="scientific">candidate division WOR-3 bacterium</name>
    <dbReference type="NCBI Taxonomy" id="2052148"/>
    <lineage>
        <taxon>Bacteria</taxon>
        <taxon>Bacteria division WOR-3</taxon>
    </lineage>
</organism>
<dbReference type="AlphaFoldDB" id="A0A7C3YSQ6"/>
<comment type="caution">
    <text evidence="2">The sequence shown here is derived from an EMBL/GenBank/DDBJ whole genome shotgun (WGS) entry which is preliminary data.</text>
</comment>
<keyword evidence="1" id="KW-0472">Membrane</keyword>
<reference evidence="2" key="1">
    <citation type="journal article" date="2020" name="mSystems">
        <title>Genome- and Community-Level Interaction Insights into Carbon Utilization and Element Cycling Functions of Hydrothermarchaeota in Hydrothermal Sediment.</title>
        <authorList>
            <person name="Zhou Z."/>
            <person name="Liu Y."/>
            <person name="Xu W."/>
            <person name="Pan J."/>
            <person name="Luo Z.H."/>
            <person name="Li M."/>
        </authorList>
    </citation>
    <scope>NUCLEOTIDE SEQUENCE [LARGE SCALE GENOMIC DNA]</scope>
    <source>
        <strain evidence="2">SpSt-906</strain>
    </source>
</reference>
<name>A0A7C3YSQ6_UNCW3</name>
<sequence>MGIIFLFIFSSFPFQQVPLSIPTHYNQIVLSPSYLILSRDDEITIFNLSGEMLTSSPLLSEKKKVALYPCSLSFYLLTGEGIYLCSLSRDYRLEAKLLERRKIESSFPIGFREFAINTHDSVFVYSFFERGVSLLLSQPLKGIRSGCRIGNEIFLADSERIYSFRIPQPSSRLLPLTFSPPALIIAIFNLGGKLYSLSQRGKELYLARLERRDKRGKWTFLPLPTEDFFPGEIQVREASPFLYLRIKGDLYQVYPTGYWERLAKERIVDFAPAEITGDGFADIACLFPEKVCLFLSQGRELRLKREKAKDQFLSAIKKGDKTEAERAFLTFNLFSDLLAFDEKSLWRERKEFYITSSLLKVVSFLTLLLLLIFLPILFLSIYLKRKVPKGIAQREPAEIINLALEIITLDHNFVIKGNLPAAQKRLSLISQEYHLPPTEAPPPLWDDLWYKNFLHLLITSLPQKPLPHFLRERLREVKREWDRGFVSACQSMDEEVQEVLLCVDRTIEGAFTHIISDHFRHARSFAEIKVRYLTPTDWARKVRFSFLSDAESEPKLNEGHLAEDLRTLSFRYGNYITYGKGEEEGEKLWLTFLDIIRILKDIMER</sequence>
<proteinExistence type="predicted"/>
<evidence type="ECO:0000313" key="2">
    <source>
        <dbReference type="EMBL" id="HGE99214.1"/>
    </source>
</evidence>
<feature type="transmembrane region" description="Helical" evidence="1">
    <location>
        <begin position="357"/>
        <end position="383"/>
    </location>
</feature>
<gene>
    <name evidence="2" type="ORF">ENX07_03985</name>
</gene>
<evidence type="ECO:0000256" key="1">
    <source>
        <dbReference type="SAM" id="Phobius"/>
    </source>
</evidence>
<accession>A0A7C3YSQ6</accession>
<dbReference type="EMBL" id="DTMQ01000024">
    <property type="protein sequence ID" value="HGE99214.1"/>
    <property type="molecule type" value="Genomic_DNA"/>
</dbReference>
<protein>
    <submittedName>
        <fullName evidence="2">Uncharacterized protein</fullName>
    </submittedName>
</protein>
<keyword evidence="1" id="KW-0812">Transmembrane</keyword>